<dbReference type="RefSeq" id="XP_010929027.1">
    <property type="nucleotide sequence ID" value="XM_010930725.3"/>
</dbReference>
<dbReference type="SUPFAM" id="SSF81901">
    <property type="entry name" value="HCP-like"/>
    <property type="match status" value="1"/>
</dbReference>
<reference evidence="4" key="1">
    <citation type="submission" date="2025-08" db="UniProtKB">
        <authorList>
            <consortium name="RefSeq"/>
        </authorList>
    </citation>
    <scope>IDENTIFICATION</scope>
</reference>
<dbReference type="PANTHER" id="PTHR47003">
    <property type="entry name" value="OS01G0970900 PROTEIN"/>
    <property type="match status" value="1"/>
</dbReference>
<feature type="repeat" description="PPR" evidence="2">
    <location>
        <begin position="520"/>
        <end position="554"/>
    </location>
</feature>
<dbReference type="GO" id="GO:0008380">
    <property type="term" value="P:RNA splicing"/>
    <property type="evidence" value="ECO:0007669"/>
    <property type="project" value="InterPro"/>
</dbReference>
<feature type="repeat" description="PPR" evidence="2">
    <location>
        <begin position="448"/>
        <end position="478"/>
    </location>
</feature>
<dbReference type="NCBIfam" id="TIGR00756">
    <property type="entry name" value="PPR"/>
    <property type="match status" value="2"/>
</dbReference>
<name>A0A6I9RM28_ELAGV</name>
<evidence type="ECO:0000256" key="2">
    <source>
        <dbReference type="PROSITE-ProRule" id="PRU00708"/>
    </source>
</evidence>
<dbReference type="PROSITE" id="PS51375">
    <property type="entry name" value="PPR"/>
    <property type="match status" value="4"/>
</dbReference>
<dbReference type="PANTHER" id="PTHR47003:SF3">
    <property type="entry name" value="SMALL RIBOSOMAL SUBUNIT PROTEIN MS81 (RPPR8)"/>
    <property type="match status" value="1"/>
</dbReference>
<keyword evidence="3" id="KW-1185">Reference proteome</keyword>
<gene>
    <name evidence="4" type="primary">LOC105050633</name>
</gene>
<dbReference type="AlphaFoldDB" id="A0A6I9RM28"/>
<sequence length="640" mass="72616">MRNAWKALFLRGSSRISAQSSRIGSLNLQVRAPELRNPSFLAPFLGRPAFGSPRDRWFSSEPAIDRKDQDHALVAQIFSKPIGSDEIKAELESLNLLLDQETVNLVLEDLQGSPEIAWRFFDWVLERGSVRLNSKSYNSLLEIMGTKGRSEEFWSLVEIMKKKGFGISKGTYLKVSESFKEQEMERDFKLLKEIYFLNSHENVVGRMCPQIFRILREEDEAGEVIQKKLEDLGVVLSSDLVVAVLERISSYPKKALMFFRWVEENTSFKIDGRAYNAMARVLGREDFIKEFWDVLHKIRDGRHELEVETYIKVVERFIKRKMIAEAVNLYEFAMGSSEKPSPQDFAFLLRKIVVSKDPDLNLIIKVVRVFKNAGNSIKGQVFDTVLKSLRSVSKLGECGKILKAMEEGGFVADSSVHDRVVVGLCSAGRLDDALDYLDNVEKSGYSLAPKTWASLVQKYSLAGELDKALQCFHRMIERKDVENVGCAFEILVNGFCQKNRAKDAFKILKDLVTKKNVEPWQSTYKFLIERLVSQGNIKEACGLLELMKSHGYPPLVDPFISYISKSGTVDDALSFLKAMTVKEFPSKTVFLRMFEELLKAGKHELAHNILSKSPGCVRNHADVLDFFYSMKPDEATAAAA</sequence>
<protein>
    <submittedName>
        <fullName evidence="4">Pentatricopeptide repeat-containing protein At3g02490, mitochondrial-like</fullName>
    </submittedName>
</protein>
<dbReference type="OrthoDB" id="777957at2759"/>
<accession>A0A6I9RM28</accession>
<dbReference type="GeneID" id="105050633"/>
<evidence type="ECO:0000256" key="1">
    <source>
        <dbReference type="ARBA" id="ARBA00022737"/>
    </source>
</evidence>
<dbReference type="InterPro" id="IPR002885">
    <property type="entry name" value="PPR_rpt"/>
</dbReference>
<evidence type="ECO:0000313" key="3">
    <source>
        <dbReference type="Proteomes" id="UP000504607"/>
    </source>
</evidence>
<dbReference type="Proteomes" id="UP000504607">
    <property type="component" value="Chromosome 8"/>
</dbReference>
<dbReference type="Gene3D" id="1.25.40.10">
    <property type="entry name" value="Tetratricopeptide repeat domain"/>
    <property type="match status" value="4"/>
</dbReference>
<dbReference type="KEGG" id="egu:105050633"/>
<evidence type="ECO:0000313" key="4">
    <source>
        <dbReference type="RefSeq" id="XP_010929027.1"/>
    </source>
</evidence>
<dbReference type="InterPro" id="IPR011990">
    <property type="entry name" value="TPR-like_helical_dom_sf"/>
</dbReference>
<feature type="repeat" description="PPR" evidence="2">
    <location>
        <begin position="133"/>
        <end position="167"/>
    </location>
</feature>
<dbReference type="InParanoid" id="A0A6I9RM28"/>
<proteinExistence type="predicted"/>
<dbReference type="Pfam" id="PF01535">
    <property type="entry name" value="PPR"/>
    <property type="match status" value="5"/>
</dbReference>
<keyword evidence="1" id="KW-0677">Repeat</keyword>
<organism evidence="3 4">
    <name type="scientific">Elaeis guineensis var. tenera</name>
    <name type="common">Oil palm</name>
    <dbReference type="NCBI Taxonomy" id="51953"/>
    <lineage>
        <taxon>Eukaryota</taxon>
        <taxon>Viridiplantae</taxon>
        <taxon>Streptophyta</taxon>
        <taxon>Embryophyta</taxon>
        <taxon>Tracheophyta</taxon>
        <taxon>Spermatophyta</taxon>
        <taxon>Magnoliopsida</taxon>
        <taxon>Liliopsida</taxon>
        <taxon>Arecaceae</taxon>
        <taxon>Arecoideae</taxon>
        <taxon>Cocoseae</taxon>
        <taxon>Elaeidinae</taxon>
        <taxon>Elaeis</taxon>
    </lineage>
</organism>
<feature type="repeat" description="PPR" evidence="2">
    <location>
        <begin position="413"/>
        <end position="447"/>
    </location>
</feature>
<dbReference type="InterPro" id="IPR044578">
    <property type="entry name" value="BIR6-like"/>
</dbReference>